<dbReference type="FunFam" id="1.10.579.10:FF:000003">
    <property type="entry name" value="Deoxyribodipyrimidine photo-lyase"/>
    <property type="match status" value="1"/>
</dbReference>
<dbReference type="InterPro" id="IPR036134">
    <property type="entry name" value="Crypto/Photolyase_FAD-like_sf"/>
</dbReference>
<accession>A0A0W0YMG9</accession>
<evidence type="ECO:0000256" key="8">
    <source>
        <dbReference type="ARBA" id="ARBA00031671"/>
    </source>
</evidence>
<comment type="cofactor">
    <cofactor evidence="1">
        <name>(6R)-5,10-methylene-5,6,7,8-tetrahydrofolate</name>
        <dbReference type="ChEBI" id="CHEBI:15636"/>
    </cofactor>
</comment>
<dbReference type="AlphaFoldDB" id="A0A0W0YMG9"/>
<proteinExistence type="inferred from homology"/>
<evidence type="ECO:0000313" key="16">
    <source>
        <dbReference type="EMBL" id="KTD58124.1"/>
    </source>
</evidence>
<dbReference type="eggNOG" id="COG0415">
    <property type="taxonomic scope" value="Bacteria"/>
</dbReference>
<dbReference type="InterPro" id="IPR014729">
    <property type="entry name" value="Rossmann-like_a/b/a_fold"/>
</dbReference>
<evidence type="ECO:0000259" key="15">
    <source>
        <dbReference type="PROSITE" id="PS51645"/>
    </source>
</evidence>
<sequence length="472" mass="55091">MTIALVWFRYDLRLNDNPAFIEACSHHQFVIPLYIYDEKNSVLGGAQAWWLYHSLTSLSDALAQRGLNLILRKGDPLEIILDLTQNVSINSVYWNRCYEPVIISRDKKIKATLLERGIEVQSFNGSLFHEPWAIRNKSGDYFKVFTPYWKYCKQLLNIQRPRYLEHYPAGVEVQSDVLKNWKLLPTINWAARFSEYWIPGESGAQQKLKEFIEHHLNGYKNNRDFPIKNATSRLSPHLHFGEISPWTILRAIELAKLEPNCDLSSAEHFLSELGWREFSVYLLYHFPKLPSANFRSEFDAFPWHNNEKLLVCWQKGLTGYPIIDAGMRELWATGYMHNRVRMIAASFLTKGLLIDWRLGADWFLDTLVDADLANNSASWQWVAGCGADAAPYFRIFNPVLQSQKFDADGSYIRYWVPELSQLDSQSIHAPWESVGCERFYLNTNYPKPIIDHHEARTRALNYYNQLKRNDLR</sequence>
<feature type="binding site" evidence="12">
    <location>
        <begin position="231"/>
        <end position="235"/>
    </location>
    <ligand>
        <name>FAD</name>
        <dbReference type="ChEBI" id="CHEBI:57692"/>
    </ligand>
</feature>
<dbReference type="Gene3D" id="3.40.50.620">
    <property type="entry name" value="HUPs"/>
    <property type="match status" value="1"/>
</dbReference>
<dbReference type="Gene3D" id="1.25.40.80">
    <property type="match status" value="1"/>
</dbReference>
<comment type="similarity">
    <text evidence="14">Belongs to the DNA photolyase family.</text>
</comment>
<evidence type="ECO:0000256" key="12">
    <source>
        <dbReference type="PIRSR" id="PIRSR602081-1"/>
    </source>
</evidence>
<dbReference type="GO" id="GO:0009416">
    <property type="term" value="P:response to light stimulus"/>
    <property type="evidence" value="ECO:0007669"/>
    <property type="project" value="TreeGrafter"/>
</dbReference>
<dbReference type="OrthoDB" id="9772484at2"/>
<evidence type="ECO:0000256" key="5">
    <source>
        <dbReference type="ARBA" id="ARBA00022630"/>
    </source>
</evidence>
<dbReference type="InterPro" id="IPR002081">
    <property type="entry name" value="Cryptochrome/DNA_photolyase_1"/>
</dbReference>
<comment type="similarity">
    <text evidence="2">Belongs to the DNA photolyase class-1 family.</text>
</comment>
<dbReference type="PANTHER" id="PTHR11455">
    <property type="entry name" value="CRYPTOCHROME"/>
    <property type="match status" value="1"/>
</dbReference>
<dbReference type="GO" id="GO:0000719">
    <property type="term" value="P:photoreactive repair"/>
    <property type="evidence" value="ECO:0007669"/>
    <property type="project" value="UniProtKB-ARBA"/>
</dbReference>
<feature type="binding site" evidence="12">
    <location>
        <begin position="369"/>
        <end position="371"/>
    </location>
    <ligand>
        <name>FAD</name>
        <dbReference type="ChEBI" id="CHEBI:57692"/>
    </ligand>
</feature>
<dbReference type="GO" id="GO:0003677">
    <property type="term" value="F:DNA binding"/>
    <property type="evidence" value="ECO:0007669"/>
    <property type="project" value="TreeGrafter"/>
</dbReference>
<evidence type="ECO:0000256" key="4">
    <source>
        <dbReference type="ARBA" id="ARBA00014046"/>
    </source>
</evidence>
<feature type="site" description="Electron transfer via tryptophanyl radical" evidence="13">
    <location>
        <position position="356"/>
    </location>
</feature>
<dbReference type="GO" id="GO:0071949">
    <property type="term" value="F:FAD binding"/>
    <property type="evidence" value="ECO:0007669"/>
    <property type="project" value="TreeGrafter"/>
</dbReference>
<evidence type="ECO:0000256" key="6">
    <source>
        <dbReference type="ARBA" id="ARBA00022827"/>
    </source>
</evidence>
<name>A0A0W0YMG9_9GAMM</name>
<keyword evidence="7 14" id="KW-0157">Chromophore</keyword>
<dbReference type="Proteomes" id="UP000054621">
    <property type="component" value="Unassembled WGS sequence"/>
</dbReference>
<evidence type="ECO:0000256" key="11">
    <source>
        <dbReference type="ARBA" id="ARBA00083107"/>
    </source>
</evidence>
<comment type="function">
    <text evidence="10">Involved in repair of UV radiation-induced DNA damage. Catalyzes the light-dependent monomerization (300-600 nm) of cyclobutyl pyrimidine dimers (in cis-syn configuration), which are formed between adjacent bases on the same DNA strand upon exposure to ultraviolet radiation.</text>
</comment>
<dbReference type="InterPro" id="IPR018394">
    <property type="entry name" value="DNA_photolyase_1_CS_C"/>
</dbReference>
<evidence type="ECO:0000256" key="2">
    <source>
        <dbReference type="ARBA" id="ARBA00005862"/>
    </source>
</evidence>
<dbReference type="PATRIC" id="fig|28087.4.peg.1763"/>
<feature type="domain" description="Photolyase/cryptochrome alpha/beta" evidence="15">
    <location>
        <begin position="2"/>
        <end position="128"/>
    </location>
</feature>
<organism evidence="16 17">
    <name type="scientific">Legionella sainthelensi</name>
    <dbReference type="NCBI Taxonomy" id="28087"/>
    <lineage>
        <taxon>Bacteria</taxon>
        <taxon>Pseudomonadati</taxon>
        <taxon>Pseudomonadota</taxon>
        <taxon>Gammaproteobacteria</taxon>
        <taxon>Legionellales</taxon>
        <taxon>Legionellaceae</taxon>
        <taxon>Legionella</taxon>
    </lineage>
</organism>
<evidence type="ECO:0000256" key="13">
    <source>
        <dbReference type="PIRSR" id="PIRSR602081-2"/>
    </source>
</evidence>
<gene>
    <name evidence="16" type="ORF">Lsai_1646</name>
</gene>
<comment type="caution">
    <text evidence="16">The sequence shown here is derived from an EMBL/GenBank/DDBJ whole genome shotgun (WGS) entry which is preliminary data.</text>
</comment>
<evidence type="ECO:0000256" key="7">
    <source>
        <dbReference type="ARBA" id="ARBA00022991"/>
    </source>
</evidence>
<dbReference type="Pfam" id="PF00875">
    <property type="entry name" value="DNA_photolyase"/>
    <property type="match status" value="1"/>
</dbReference>
<dbReference type="InterPro" id="IPR006050">
    <property type="entry name" value="DNA_photolyase_N"/>
</dbReference>
<comment type="cofactor">
    <cofactor evidence="12">
        <name>FAD</name>
        <dbReference type="ChEBI" id="CHEBI:57692"/>
    </cofactor>
    <text evidence="12">Binds 1 FAD per subunit.</text>
</comment>
<dbReference type="Gene3D" id="1.10.579.10">
    <property type="entry name" value="DNA Cyclobutane Dipyrimidine Photolyase, subunit A, domain 3"/>
    <property type="match status" value="1"/>
</dbReference>
<evidence type="ECO:0000256" key="10">
    <source>
        <dbReference type="ARBA" id="ARBA00059220"/>
    </source>
</evidence>
<dbReference type="STRING" id="28087.Lsai_1646"/>
<dbReference type="RefSeq" id="WP_027271932.1">
    <property type="nucleotide sequence ID" value="NZ_CAAAJE010000047.1"/>
</dbReference>
<feature type="site" description="Electron transfer via tryptophanyl radical" evidence="13">
    <location>
        <position position="379"/>
    </location>
</feature>
<feature type="binding site" evidence="12">
    <location>
        <position position="269"/>
    </location>
    <ligand>
        <name>FAD</name>
        <dbReference type="ChEBI" id="CHEBI:57692"/>
    </ligand>
</feature>
<protein>
    <recommendedName>
        <fullName evidence="4">Deoxyribodipyrimidine photo-lyase</fullName>
        <ecNumber evidence="3">4.1.99.3</ecNumber>
    </recommendedName>
    <alternativeName>
        <fullName evidence="8">DNA photolyase</fullName>
    </alternativeName>
    <alternativeName>
        <fullName evidence="11">Photoreactivating enzyme</fullName>
    </alternativeName>
</protein>
<dbReference type="PROSITE" id="PS51645">
    <property type="entry name" value="PHR_CRY_ALPHA_BETA"/>
    <property type="match status" value="1"/>
</dbReference>
<dbReference type="GO" id="GO:0003904">
    <property type="term" value="F:deoxyribodipyrimidine photo-lyase activity"/>
    <property type="evidence" value="ECO:0007669"/>
    <property type="project" value="UniProtKB-EC"/>
</dbReference>
<dbReference type="PANTHER" id="PTHR11455:SF9">
    <property type="entry name" value="CRYPTOCHROME CIRCADIAN CLOCK 5 ISOFORM X1"/>
    <property type="match status" value="1"/>
</dbReference>
<comment type="catalytic activity">
    <reaction evidence="9">
        <text>cyclobutadipyrimidine (in DNA) = 2 pyrimidine residues (in DNA).</text>
        <dbReference type="EC" id="4.1.99.3"/>
    </reaction>
</comment>
<dbReference type="PRINTS" id="PR00147">
    <property type="entry name" value="DNAPHOTLYASE"/>
</dbReference>
<dbReference type="Pfam" id="PF03441">
    <property type="entry name" value="FAD_binding_7"/>
    <property type="match status" value="1"/>
</dbReference>
<keyword evidence="6 12" id="KW-0274">FAD</keyword>
<evidence type="ECO:0000313" key="17">
    <source>
        <dbReference type="Proteomes" id="UP000054621"/>
    </source>
</evidence>
<dbReference type="EMBL" id="LNYV01000015">
    <property type="protein sequence ID" value="KTD58124.1"/>
    <property type="molecule type" value="Genomic_DNA"/>
</dbReference>
<feature type="site" description="Electron transfer via tryptophanyl radical" evidence="13">
    <location>
        <position position="303"/>
    </location>
</feature>
<dbReference type="PROSITE" id="PS00691">
    <property type="entry name" value="DNA_PHOTOLYASES_1_2"/>
    <property type="match status" value="1"/>
</dbReference>
<dbReference type="InterPro" id="IPR005101">
    <property type="entry name" value="Cryptochr/Photolyase_FAD-bd"/>
</dbReference>
<feature type="binding site" evidence="12">
    <location>
        <position position="219"/>
    </location>
    <ligand>
        <name>FAD</name>
        <dbReference type="ChEBI" id="CHEBI:57692"/>
    </ligand>
</feature>
<evidence type="ECO:0000256" key="1">
    <source>
        <dbReference type="ARBA" id="ARBA00001932"/>
    </source>
</evidence>
<keyword evidence="16" id="KW-0456">Lyase</keyword>
<keyword evidence="5 12" id="KW-0285">Flavoprotein</keyword>
<dbReference type="EC" id="4.1.99.3" evidence="3"/>
<evidence type="ECO:0000256" key="14">
    <source>
        <dbReference type="RuleBase" id="RU004182"/>
    </source>
</evidence>
<dbReference type="SUPFAM" id="SSF52425">
    <property type="entry name" value="Cryptochrome/photolyase, N-terminal domain"/>
    <property type="match status" value="1"/>
</dbReference>
<evidence type="ECO:0000256" key="3">
    <source>
        <dbReference type="ARBA" id="ARBA00013149"/>
    </source>
</evidence>
<evidence type="ECO:0000256" key="9">
    <source>
        <dbReference type="ARBA" id="ARBA00033999"/>
    </source>
</evidence>
<dbReference type="PROSITE" id="PS00394">
    <property type="entry name" value="DNA_PHOTOLYASES_1_1"/>
    <property type="match status" value="1"/>
</dbReference>
<reference evidence="16 17" key="1">
    <citation type="submission" date="2015-11" db="EMBL/GenBank/DDBJ databases">
        <title>Genomic analysis of 38 Legionella species identifies large and diverse effector repertoires.</title>
        <authorList>
            <person name="Burstein D."/>
            <person name="Amaro F."/>
            <person name="Zusman T."/>
            <person name="Lifshitz Z."/>
            <person name="Cohen O."/>
            <person name="Gilbert J.A."/>
            <person name="Pupko T."/>
            <person name="Shuman H.A."/>
            <person name="Segal G."/>
        </authorList>
    </citation>
    <scope>NUCLEOTIDE SEQUENCE [LARGE SCALE GENOMIC DNA]</scope>
    <source>
        <strain evidence="16 17">Mt.St.Helens-4</strain>
    </source>
</reference>
<dbReference type="InterPro" id="IPR036155">
    <property type="entry name" value="Crypto/Photolyase_N_sf"/>
</dbReference>
<dbReference type="SUPFAM" id="SSF48173">
    <property type="entry name" value="Cryptochrome/photolyase FAD-binding domain"/>
    <property type="match status" value="1"/>
</dbReference>